<feature type="repeat" description="WD" evidence="3">
    <location>
        <begin position="331"/>
        <end position="372"/>
    </location>
</feature>
<gene>
    <name evidence="4" type="ORF">RDB_LOCUS178303</name>
</gene>
<accession>A0A8H3C2I6</accession>
<feature type="repeat" description="WD" evidence="3">
    <location>
        <begin position="892"/>
        <end position="933"/>
    </location>
</feature>
<feature type="repeat" description="WD" evidence="3">
    <location>
        <begin position="849"/>
        <end position="890"/>
    </location>
</feature>
<feature type="repeat" description="WD" evidence="3">
    <location>
        <begin position="638"/>
        <end position="679"/>
    </location>
</feature>
<feature type="repeat" description="WD" evidence="3">
    <location>
        <begin position="807"/>
        <end position="848"/>
    </location>
</feature>
<evidence type="ECO:0000256" key="2">
    <source>
        <dbReference type="ARBA" id="ARBA00022737"/>
    </source>
</evidence>
<feature type="repeat" description="WD" evidence="3">
    <location>
        <begin position="507"/>
        <end position="548"/>
    </location>
</feature>
<keyword evidence="2" id="KW-0677">Repeat</keyword>
<feature type="repeat" description="WD" evidence="3">
    <location>
        <begin position="460"/>
        <end position="494"/>
    </location>
</feature>
<dbReference type="EMBL" id="CAJMWW010000469">
    <property type="protein sequence ID" value="CAE6471612.1"/>
    <property type="molecule type" value="Genomic_DNA"/>
</dbReference>
<feature type="repeat" description="WD" evidence="3">
    <location>
        <begin position="374"/>
        <end position="415"/>
    </location>
</feature>
<protein>
    <submittedName>
        <fullName evidence="4">Uncharacterized protein</fullName>
    </submittedName>
</protein>
<dbReference type="InterPro" id="IPR019775">
    <property type="entry name" value="WD40_repeat_CS"/>
</dbReference>
<feature type="repeat" description="WD" evidence="3">
    <location>
        <begin position="722"/>
        <end position="763"/>
    </location>
</feature>
<dbReference type="SMART" id="SM00320">
    <property type="entry name" value="WD40"/>
    <property type="match status" value="14"/>
</dbReference>
<feature type="repeat" description="WD" evidence="3">
    <location>
        <begin position="681"/>
        <end position="722"/>
    </location>
</feature>
<name>A0A8H3C2I6_9AGAM</name>
<dbReference type="SUPFAM" id="SSF50978">
    <property type="entry name" value="WD40 repeat-like"/>
    <property type="match status" value="2"/>
</dbReference>
<dbReference type="AlphaFoldDB" id="A0A8H3C2I6"/>
<dbReference type="InterPro" id="IPR015943">
    <property type="entry name" value="WD40/YVTN_repeat-like_dom_sf"/>
</dbReference>
<dbReference type="InterPro" id="IPR020472">
    <property type="entry name" value="WD40_PAC1"/>
</dbReference>
<dbReference type="OrthoDB" id="185175at2759"/>
<dbReference type="Proteomes" id="UP000663841">
    <property type="component" value="Unassembled WGS sequence"/>
</dbReference>
<feature type="repeat" description="WD" evidence="3">
    <location>
        <begin position="764"/>
        <end position="805"/>
    </location>
</feature>
<dbReference type="PROSITE" id="PS00678">
    <property type="entry name" value="WD_REPEATS_1"/>
    <property type="match status" value="7"/>
</dbReference>
<sequence length="1020" mass="111054">MSHGVFLWAALAVKYIKKSAFPALPRLQKVLNKQKSPVTDHFDALYTRALNTAIGDDEDEIKAAYLRCIGAVLAISEREALTAPDLQYLLLIAGRIDPLTLEQTITNLSPLLLITDGGRIRFHHPTFKDFVSNASRAGQFHIRLDQYEADPAVCCLQVMQRDLRFNICELKTSHQLNSEIPDLKQRIDTHIGPVLQYACMHWINHFIASPTQALVEAAKRFMDGPQLMYWIEALSLLGHTDLVITGLFKLAALDLSRFNGWGLVASWAKDAHRFIMSFYNAITTSTPHLYVSALAFAPYECLTALRMRSHFPNTITVAQGGDSDWYPCVKVIFHPHAVQTLYISPEGRRIIVGYPDGLLAIWDKQTGVCISKSLVGHRDVVTCAVYSPDGNLVASSSHDATIRVWDVTEGLQNSRVLSGHSGPVHSVAFSPNGALIASGSSDTTIRLWDPNAARPLHGPYVGHSSRVTSVAFSPDDTKLVSGSWDKTIRVWSVDLGSSRLGNNSLIITGHSDSVTCVAFSPDGLRIASGSVDKTLRIWDTQTGTKSASHTSPATHSDTITSIAFSPDGKYVGSCSLDGVIQLWGATVSTYSQAFGHSSPVNAIVFSPDGSYIVSGSTDMTSRIWEIDACPKPMTMQPLTGHSSPVKSVAVTRNGACIMSASADQTVRMWDAQNGAVVRSPLTGHSSEVNCVAVSPDSTRIASGSSDRSMKLWDTNTHANIQSYQHSSAIVFISFSPNGAQIAFATGDNNVHLWDATGWKMIKVLQGHSGQVLSVAFSPDGACVASASADRTIILWDNKTHSRIGSQFSGHGNQVTSVAFSPCGTQLASGSHDSTVRLWDRQTGRNTHTLNGHGNLVVTVAFSPDGSCIASGSSDRTVRLWNAKTGQLIGQPLTGHSGSVYSIAFSHDGRYLISGSDDKTIRVWNIATSYPAVEPETELPNTFRWPSNPYEMSSHPERPGWITHDDESLAFWLPTHYEQREKFVGLSQRAPCPPVFLNYSKLVHGNAWTRVACDSIRNSLQ</sequence>
<dbReference type="PROSITE" id="PS50082">
    <property type="entry name" value="WD_REPEATS_2"/>
    <property type="match status" value="14"/>
</dbReference>
<dbReference type="CDD" id="cd00200">
    <property type="entry name" value="WD40"/>
    <property type="match status" value="2"/>
</dbReference>
<feature type="repeat" description="WD" evidence="3">
    <location>
        <begin position="593"/>
        <end position="627"/>
    </location>
</feature>
<dbReference type="InterPro" id="IPR036322">
    <property type="entry name" value="WD40_repeat_dom_sf"/>
</dbReference>
<evidence type="ECO:0000256" key="1">
    <source>
        <dbReference type="ARBA" id="ARBA00022574"/>
    </source>
</evidence>
<feature type="repeat" description="WD" evidence="3">
    <location>
        <begin position="552"/>
        <end position="583"/>
    </location>
</feature>
<dbReference type="PROSITE" id="PS50294">
    <property type="entry name" value="WD_REPEATS_REGION"/>
    <property type="match status" value="13"/>
</dbReference>
<feature type="repeat" description="WD" evidence="3">
    <location>
        <begin position="417"/>
        <end position="449"/>
    </location>
</feature>
<dbReference type="PRINTS" id="PR00320">
    <property type="entry name" value="GPROTEINBRPT"/>
</dbReference>
<reference evidence="4" key="1">
    <citation type="submission" date="2021-01" db="EMBL/GenBank/DDBJ databases">
        <authorList>
            <person name="Kaushik A."/>
        </authorList>
    </citation>
    <scope>NUCLEOTIDE SEQUENCE</scope>
    <source>
        <strain evidence="4">AG3-T5</strain>
    </source>
</reference>
<dbReference type="PANTHER" id="PTHR44129">
    <property type="entry name" value="WD REPEAT-CONTAINING PROTEIN POP1"/>
    <property type="match status" value="1"/>
</dbReference>
<comment type="caution">
    <text evidence="4">The sequence shown here is derived from an EMBL/GenBank/DDBJ whole genome shotgun (WGS) entry which is preliminary data.</text>
</comment>
<organism evidence="4 5">
    <name type="scientific">Rhizoctonia solani</name>
    <dbReference type="NCBI Taxonomy" id="456999"/>
    <lineage>
        <taxon>Eukaryota</taxon>
        <taxon>Fungi</taxon>
        <taxon>Dikarya</taxon>
        <taxon>Basidiomycota</taxon>
        <taxon>Agaricomycotina</taxon>
        <taxon>Agaricomycetes</taxon>
        <taxon>Cantharellales</taxon>
        <taxon>Ceratobasidiaceae</taxon>
        <taxon>Rhizoctonia</taxon>
    </lineage>
</organism>
<dbReference type="Pfam" id="PF00400">
    <property type="entry name" value="WD40"/>
    <property type="match status" value="13"/>
</dbReference>
<proteinExistence type="predicted"/>
<evidence type="ECO:0000313" key="5">
    <source>
        <dbReference type="Proteomes" id="UP000663841"/>
    </source>
</evidence>
<dbReference type="InterPro" id="IPR050349">
    <property type="entry name" value="WD_LIS1/nudF_dynein_reg"/>
</dbReference>
<dbReference type="InterPro" id="IPR001680">
    <property type="entry name" value="WD40_rpt"/>
</dbReference>
<evidence type="ECO:0000256" key="3">
    <source>
        <dbReference type="PROSITE-ProRule" id="PRU00221"/>
    </source>
</evidence>
<evidence type="ECO:0000313" key="4">
    <source>
        <dbReference type="EMBL" id="CAE6471612.1"/>
    </source>
</evidence>
<dbReference type="Gene3D" id="2.130.10.10">
    <property type="entry name" value="YVTN repeat-like/Quinoprotein amine dehydrogenase"/>
    <property type="match status" value="6"/>
</dbReference>
<keyword evidence="1 3" id="KW-0853">WD repeat</keyword>